<dbReference type="Proteomes" id="UP000184089">
    <property type="component" value="Unassembled WGS sequence"/>
</dbReference>
<dbReference type="EMBL" id="FQVY01000001">
    <property type="protein sequence ID" value="SHF66439.1"/>
    <property type="molecule type" value="Genomic_DNA"/>
</dbReference>
<dbReference type="Gene3D" id="3.30.720.120">
    <property type="match status" value="1"/>
</dbReference>
<organism evidence="2 3">
    <name type="scientific">Bittarella massiliensis</name>
    <name type="common">ex Durand et al. 2017</name>
    <dbReference type="NCBI Taxonomy" id="1720313"/>
    <lineage>
        <taxon>Bacteria</taxon>
        <taxon>Bacillati</taxon>
        <taxon>Bacillota</taxon>
        <taxon>Clostridia</taxon>
        <taxon>Eubacteriales</taxon>
        <taxon>Oscillospiraceae</taxon>
        <taxon>Bittarella (ex Durand et al. 2017)</taxon>
    </lineage>
</organism>
<reference evidence="3" key="2">
    <citation type="submission" date="2016-11" db="EMBL/GenBank/DDBJ databases">
        <authorList>
            <person name="Jaros S."/>
            <person name="Januszkiewicz K."/>
            <person name="Wedrychowicz H."/>
        </authorList>
    </citation>
    <scope>NUCLEOTIDE SEQUENCE [LARGE SCALE GENOMIC DNA]</scope>
    <source>
        <strain evidence="3">DSM 4029</strain>
    </source>
</reference>
<dbReference type="Gene3D" id="3.30.720.110">
    <property type="match status" value="1"/>
</dbReference>
<proteinExistence type="predicted"/>
<name>A0AAQ1RUW7_9FIRM</name>
<dbReference type="SUPFAM" id="SSF54593">
    <property type="entry name" value="Glyoxalase/Bleomycin resistance protein/Dihydroxybiphenyl dioxygenase"/>
    <property type="match status" value="1"/>
</dbReference>
<reference evidence="2" key="1">
    <citation type="submission" date="2016-11" db="EMBL/GenBank/DDBJ databases">
        <authorList>
            <person name="Varghese N."/>
            <person name="Submissions S."/>
        </authorList>
    </citation>
    <scope>NUCLEOTIDE SEQUENCE</scope>
    <source>
        <strain evidence="2">DSM 4029</strain>
    </source>
</reference>
<evidence type="ECO:0000313" key="2">
    <source>
        <dbReference type="EMBL" id="SHF66439.1"/>
    </source>
</evidence>
<comment type="caution">
    <text evidence="2">The sequence shown here is derived from an EMBL/GenBank/DDBJ whole genome shotgun (WGS) entry which is preliminary data.</text>
</comment>
<evidence type="ECO:0000313" key="1">
    <source>
        <dbReference type="EMBL" id="MZL68601.1"/>
    </source>
</evidence>
<keyword evidence="4" id="KW-1185">Reference proteome</keyword>
<dbReference type="InterPro" id="IPR029068">
    <property type="entry name" value="Glyas_Bleomycin-R_OHBP_Dase"/>
</dbReference>
<dbReference type="RefSeq" id="WP_021659334.1">
    <property type="nucleotide sequence ID" value="NZ_FQVY01000001.1"/>
</dbReference>
<reference evidence="1 4" key="3">
    <citation type="journal article" date="2019" name="Nat. Med.">
        <title>A library of human gut bacterial isolates paired with longitudinal multiomics data enables mechanistic microbiome research.</title>
        <authorList>
            <person name="Poyet M."/>
            <person name="Groussin M."/>
            <person name="Gibbons S.M."/>
            <person name="Avila-Pacheco J."/>
            <person name="Jiang X."/>
            <person name="Kearney S.M."/>
            <person name="Perrotta A.R."/>
            <person name="Berdy B."/>
            <person name="Zhao S."/>
            <person name="Lieberman T.D."/>
            <person name="Swanson P.K."/>
            <person name="Smith M."/>
            <person name="Roesemann S."/>
            <person name="Alexander J.E."/>
            <person name="Rich S.A."/>
            <person name="Livny J."/>
            <person name="Vlamakis H."/>
            <person name="Clish C."/>
            <person name="Bullock K."/>
            <person name="Deik A."/>
            <person name="Scott J."/>
            <person name="Pierce K.A."/>
            <person name="Xavier R.J."/>
            <person name="Alm E.J."/>
        </authorList>
    </citation>
    <scope>NUCLEOTIDE SEQUENCE [LARGE SCALE GENOMIC DNA]</scope>
    <source>
        <strain evidence="1 4">BIOML-A2</strain>
    </source>
</reference>
<dbReference type="Proteomes" id="UP000474718">
    <property type="component" value="Unassembled WGS sequence"/>
</dbReference>
<evidence type="ECO:0000313" key="4">
    <source>
        <dbReference type="Proteomes" id="UP000474718"/>
    </source>
</evidence>
<accession>A0AAQ1RUW7</accession>
<sequence length="128" mass="14317">MKRAMMQVYVKGSDEAVPFYQRAFDAELISSYQNGDGTYYHSELAFEGQVLAVAERNSAYAIAGEEAITGNVMQFCLDYGEGGEERVTRAYDTLREGATLLIPLGPCEYSPLMADLIDRYGVRWCLFV</sequence>
<protein>
    <submittedName>
        <fullName evidence="2">PhnB protein</fullName>
    </submittedName>
    <submittedName>
        <fullName evidence="1">VOC family protein</fullName>
    </submittedName>
</protein>
<dbReference type="EMBL" id="WWVX01000001">
    <property type="protein sequence ID" value="MZL68601.1"/>
    <property type="molecule type" value="Genomic_DNA"/>
</dbReference>
<gene>
    <name evidence="1" type="ORF">GT747_02265</name>
    <name evidence="2" type="ORF">SAMN05444424_0250</name>
</gene>
<dbReference type="AlphaFoldDB" id="A0AAQ1RUW7"/>
<evidence type="ECO:0000313" key="3">
    <source>
        <dbReference type="Proteomes" id="UP000184089"/>
    </source>
</evidence>